<dbReference type="PANTHER" id="PTHR47506:SF7">
    <property type="entry name" value="TRANSCRIPTIONAL REGULATORY PROTEIN"/>
    <property type="match status" value="1"/>
</dbReference>
<keyword evidence="1" id="KW-0805">Transcription regulation</keyword>
<dbReference type="PANTHER" id="PTHR47506">
    <property type="entry name" value="TRANSCRIPTIONAL REGULATORY PROTEIN"/>
    <property type="match status" value="1"/>
</dbReference>
<evidence type="ECO:0000313" key="7">
    <source>
        <dbReference type="Proteomes" id="UP000182827"/>
    </source>
</evidence>
<feature type="DNA-binding region" description="H-T-H motif" evidence="4">
    <location>
        <begin position="28"/>
        <end position="47"/>
    </location>
</feature>
<keyword evidence="3" id="KW-0804">Transcription</keyword>
<dbReference type="InterPro" id="IPR001647">
    <property type="entry name" value="HTH_TetR"/>
</dbReference>
<dbReference type="SUPFAM" id="SSF48498">
    <property type="entry name" value="Tetracyclin repressor-like, C-terminal domain"/>
    <property type="match status" value="1"/>
</dbReference>
<dbReference type="AlphaFoldDB" id="A0A1I6Q4Z8"/>
<gene>
    <name evidence="6" type="ORF">SAMN05444586_100397</name>
</gene>
<dbReference type="PROSITE" id="PS50977">
    <property type="entry name" value="HTH_TETR_2"/>
    <property type="match status" value="1"/>
</dbReference>
<dbReference type="Proteomes" id="UP000182827">
    <property type="component" value="Unassembled WGS sequence"/>
</dbReference>
<dbReference type="InterPro" id="IPR009057">
    <property type="entry name" value="Homeodomain-like_sf"/>
</dbReference>
<dbReference type="SUPFAM" id="SSF46689">
    <property type="entry name" value="Homeodomain-like"/>
    <property type="match status" value="1"/>
</dbReference>
<evidence type="ECO:0000256" key="3">
    <source>
        <dbReference type="ARBA" id="ARBA00023163"/>
    </source>
</evidence>
<dbReference type="RefSeq" id="WP_074944041.1">
    <property type="nucleotide sequence ID" value="NZ_FOZU01000003.1"/>
</dbReference>
<keyword evidence="2 4" id="KW-0238">DNA-binding</keyword>
<evidence type="ECO:0000313" key="6">
    <source>
        <dbReference type="EMBL" id="SFS47400.1"/>
    </source>
</evidence>
<evidence type="ECO:0000256" key="2">
    <source>
        <dbReference type="ARBA" id="ARBA00023125"/>
    </source>
</evidence>
<dbReference type="Pfam" id="PF00440">
    <property type="entry name" value="TetR_N"/>
    <property type="match status" value="1"/>
</dbReference>
<dbReference type="EMBL" id="FOZU01000003">
    <property type="protein sequence ID" value="SFS47400.1"/>
    <property type="molecule type" value="Genomic_DNA"/>
</dbReference>
<name>A0A1I6Q4Z8_9GAMM</name>
<dbReference type="InterPro" id="IPR054156">
    <property type="entry name" value="YxaF_TetR_C"/>
</dbReference>
<evidence type="ECO:0000256" key="4">
    <source>
        <dbReference type="PROSITE-ProRule" id="PRU00335"/>
    </source>
</evidence>
<organism evidence="6 7">
    <name type="scientific">Acinetobacter bohemicus</name>
    <dbReference type="NCBI Taxonomy" id="1435036"/>
    <lineage>
        <taxon>Bacteria</taxon>
        <taxon>Pseudomonadati</taxon>
        <taxon>Pseudomonadota</taxon>
        <taxon>Gammaproteobacteria</taxon>
        <taxon>Moraxellales</taxon>
        <taxon>Moraxellaceae</taxon>
        <taxon>Acinetobacter</taxon>
    </lineage>
</organism>
<evidence type="ECO:0000259" key="5">
    <source>
        <dbReference type="PROSITE" id="PS50977"/>
    </source>
</evidence>
<evidence type="ECO:0000256" key="1">
    <source>
        <dbReference type="ARBA" id="ARBA00023015"/>
    </source>
</evidence>
<keyword evidence="7" id="KW-1185">Reference proteome</keyword>
<dbReference type="Pfam" id="PF21993">
    <property type="entry name" value="TetR_C_13_2"/>
    <property type="match status" value="1"/>
</dbReference>
<dbReference type="PRINTS" id="PR00455">
    <property type="entry name" value="HTHTETR"/>
</dbReference>
<dbReference type="Gene3D" id="1.10.357.10">
    <property type="entry name" value="Tetracycline Repressor, domain 2"/>
    <property type="match status" value="1"/>
</dbReference>
<sequence length="189" mass="22025">MRPQKLSREQILNRCALQFKTYGYAATSMGMLAKACGLTKASFYYYYASKEALLMDVLELTQQYLNTHLFKLGEHRTLCVVEHFEQLHERAVQFFSYGVKGCLVGILSIEALYQSGDILEKIRSIFKDWEMAFYQFFKVQLSDHEAQILAKQSVADYEGAILMYRLNDDIFYLDQVKLRILKQLHIQSS</sequence>
<reference evidence="7" key="1">
    <citation type="submission" date="2016-10" db="EMBL/GenBank/DDBJ databases">
        <authorList>
            <person name="Varghese N."/>
            <person name="Submissions S."/>
        </authorList>
    </citation>
    <scope>NUCLEOTIDE SEQUENCE [LARGE SCALE GENOMIC DNA]</scope>
    <source>
        <strain evidence="7">ANC 5076</strain>
    </source>
</reference>
<feature type="domain" description="HTH tetR-type" evidence="5">
    <location>
        <begin position="5"/>
        <end position="65"/>
    </location>
</feature>
<dbReference type="InterPro" id="IPR036271">
    <property type="entry name" value="Tet_transcr_reg_TetR-rel_C_sf"/>
</dbReference>
<accession>A0A1I6Q4Z8</accession>
<protein>
    <submittedName>
        <fullName evidence="6">TetR/AcrR family transcriptional regulator, transcriptional repressor for nem operon</fullName>
    </submittedName>
</protein>
<dbReference type="GO" id="GO:0003677">
    <property type="term" value="F:DNA binding"/>
    <property type="evidence" value="ECO:0007669"/>
    <property type="project" value="UniProtKB-UniRule"/>
</dbReference>
<proteinExistence type="predicted"/>